<sequence length="172" mass="20586">MEYILDHQICLFFRYSFSLFQHLKIKHLINSLLMLLCFKILSKQVKILLATQIHKGGCGFILSHHKHQFIQRDFMLASQLCQFTWSYLLKYLQQVKIKYIMEFLIFILVTTYRIILQILSLVVYQIFNQQIIQTYQLSIVVILNMSFIKNLQDLCYKLSNSLQFSMSNHFSN</sequence>
<dbReference type="Proteomes" id="UP000009168">
    <property type="component" value="Unassembled WGS sequence"/>
</dbReference>
<evidence type="ECO:0000313" key="2">
    <source>
        <dbReference type="EMBL" id="EWS74993.1"/>
    </source>
</evidence>
<evidence type="ECO:0000256" key="1">
    <source>
        <dbReference type="SAM" id="Phobius"/>
    </source>
</evidence>
<gene>
    <name evidence="2" type="ORF">TTHERM_000738578</name>
</gene>
<dbReference type="KEGG" id="tet:TTHERM_000738578"/>
<keyword evidence="1" id="KW-0472">Membrane</keyword>
<name>W7XEE8_TETTS</name>
<keyword evidence="1 2" id="KW-0812">Transmembrane</keyword>
<dbReference type="AlphaFoldDB" id="W7XEE8"/>
<dbReference type="EMBL" id="GG662726">
    <property type="protein sequence ID" value="EWS74993.1"/>
    <property type="molecule type" value="Genomic_DNA"/>
</dbReference>
<dbReference type="GeneID" id="24440481"/>
<dbReference type="RefSeq" id="XP_012652451.1">
    <property type="nucleotide sequence ID" value="XM_012796997.1"/>
</dbReference>
<dbReference type="InParanoid" id="W7XEE8"/>
<feature type="transmembrane region" description="Helical" evidence="1">
    <location>
        <begin position="133"/>
        <end position="151"/>
    </location>
</feature>
<accession>W7XEE8</accession>
<keyword evidence="1" id="KW-1133">Transmembrane helix</keyword>
<reference evidence="3" key="1">
    <citation type="journal article" date="2006" name="PLoS Biol.">
        <title>Macronuclear genome sequence of the ciliate Tetrahymena thermophila, a model eukaryote.</title>
        <authorList>
            <person name="Eisen J.A."/>
            <person name="Coyne R.S."/>
            <person name="Wu M."/>
            <person name="Wu D."/>
            <person name="Thiagarajan M."/>
            <person name="Wortman J.R."/>
            <person name="Badger J.H."/>
            <person name="Ren Q."/>
            <person name="Amedeo P."/>
            <person name="Jones K.M."/>
            <person name="Tallon L.J."/>
            <person name="Delcher A.L."/>
            <person name="Salzberg S.L."/>
            <person name="Silva J.C."/>
            <person name="Haas B.J."/>
            <person name="Majoros W.H."/>
            <person name="Farzad M."/>
            <person name="Carlton J.M."/>
            <person name="Smith R.K. Jr."/>
            <person name="Garg J."/>
            <person name="Pearlman R.E."/>
            <person name="Karrer K.M."/>
            <person name="Sun L."/>
            <person name="Manning G."/>
            <person name="Elde N.C."/>
            <person name="Turkewitz A.P."/>
            <person name="Asai D.J."/>
            <person name="Wilkes D.E."/>
            <person name="Wang Y."/>
            <person name="Cai H."/>
            <person name="Collins K."/>
            <person name="Stewart B.A."/>
            <person name="Lee S.R."/>
            <person name="Wilamowska K."/>
            <person name="Weinberg Z."/>
            <person name="Ruzzo W.L."/>
            <person name="Wloga D."/>
            <person name="Gaertig J."/>
            <person name="Frankel J."/>
            <person name="Tsao C.-C."/>
            <person name="Gorovsky M.A."/>
            <person name="Keeling P.J."/>
            <person name="Waller R.F."/>
            <person name="Patron N.J."/>
            <person name="Cherry J.M."/>
            <person name="Stover N.A."/>
            <person name="Krieger C.J."/>
            <person name="del Toro C."/>
            <person name="Ryder H.F."/>
            <person name="Williamson S.C."/>
            <person name="Barbeau R.A."/>
            <person name="Hamilton E.P."/>
            <person name="Orias E."/>
        </authorList>
    </citation>
    <scope>NUCLEOTIDE SEQUENCE [LARGE SCALE GENOMIC DNA]</scope>
    <source>
        <strain evidence="3">SB210</strain>
    </source>
</reference>
<evidence type="ECO:0000313" key="3">
    <source>
        <dbReference type="Proteomes" id="UP000009168"/>
    </source>
</evidence>
<protein>
    <submittedName>
        <fullName evidence="2">Transmembrane protein, putative</fullName>
    </submittedName>
</protein>
<keyword evidence="3" id="KW-1185">Reference proteome</keyword>
<proteinExistence type="predicted"/>
<organism evidence="2 3">
    <name type="scientific">Tetrahymena thermophila (strain SB210)</name>
    <dbReference type="NCBI Taxonomy" id="312017"/>
    <lineage>
        <taxon>Eukaryota</taxon>
        <taxon>Sar</taxon>
        <taxon>Alveolata</taxon>
        <taxon>Ciliophora</taxon>
        <taxon>Intramacronucleata</taxon>
        <taxon>Oligohymenophorea</taxon>
        <taxon>Hymenostomatida</taxon>
        <taxon>Tetrahymenina</taxon>
        <taxon>Tetrahymenidae</taxon>
        <taxon>Tetrahymena</taxon>
    </lineage>
</organism>
<feature type="transmembrane region" description="Helical" evidence="1">
    <location>
        <begin position="103"/>
        <end position="127"/>
    </location>
</feature>